<evidence type="ECO:0000256" key="4">
    <source>
        <dbReference type="ARBA" id="ARBA00022989"/>
    </source>
</evidence>
<evidence type="ECO:0000256" key="2">
    <source>
        <dbReference type="ARBA" id="ARBA00022475"/>
    </source>
</evidence>
<evidence type="ECO:0000313" key="12">
    <source>
        <dbReference type="Proteomes" id="UP001390963"/>
    </source>
</evidence>
<evidence type="ECO:0000256" key="3">
    <source>
        <dbReference type="ARBA" id="ARBA00022692"/>
    </source>
</evidence>
<feature type="transmembrane region" description="Helical" evidence="6">
    <location>
        <begin position="56"/>
        <end position="75"/>
    </location>
</feature>
<keyword evidence="4 6" id="KW-1133">Transmembrane helix</keyword>
<evidence type="ECO:0000259" key="8">
    <source>
        <dbReference type="Pfam" id="PF13567"/>
    </source>
</evidence>
<comment type="subcellular location">
    <subcellularLocation>
        <location evidence="1">Cell membrane</location>
        <topology evidence="1">Multi-pass membrane protein</topology>
    </subcellularLocation>
</comment>
<feature type="transmembrane region" description="Helical" evidence="6">
    <location>
        <begin position="507"/>
        <end position="524"/>
    </location>
</feature>
<dbReference type="EMBL" id="JAZBJM010000004">
    <property type="protein sequence ID" value="MEM0518307.1"/>
    <property type="molecule type" value="Genomic_DNA"/>
</dbReference>
<feature type="transmembrane region" description="Helical" evidence="6">
    <location>
        <begin position="248"/>
        <end position="272"/>
    </location>
</feature>
<evidence type="ECO:0000313" key="9">
    <source>
        <dbReference type="EMBL" id="MEM0518307.1"/>
    </source>
</evidence>
<dbReference type="InterPro" id="IPR004477">
    <property type="entry name" value="ComEC_N"/>
</dbReference>
<comment type="caution">
    <text evidence="9">The sequence shown here is derived from an EMBL/GenBank/DDBJ whole genome shotgun (WGS) entry which is preliminary data.</text>
</comment>
<feature type="transmembrane region" description="Helical" evidence="6">
    <location>
        <begin position="482"/>
        <end position="500"/>
    </location>
</feature>
<feature type="transmembrane region" description="Helical" evidence="6">
    <location>
        <begin position="7"/>
        <end position="25"/>
    </location>
</feature>
<dbReference type="InterPro" id="IPR052159">
    <property type="entry name" value="Competence_DNA_uptake"/>
</dbReference>
<dbReference type="Pfam" id="PF03772">
    <property type="entry name" value="Competence"/>
    <property type="match status" value="1"/>
</dbReference>
<dbReference type="PANTHER" id="PTHR30619:SF1">
    <property type="entry name" value="RECOMBINATION PROTEIN 2"/>
    <property type="match status" value="1"/>
</dbReference>
<feature type="transmembrane region" description="Helical" evidence="6">
    <location>
        <begin position="415"/>
        <end position="441"/>
    </location>
</feature>
<evidence type="ECO:0000256" key="6">
    <source>
        <dbReference type="SAM" id="Phobius"/>
    </source>
</evidence>
<reference evidence="9 12" key="1">
    <citation type="submission" date="2024-01" db="EMBL/GenBank/DDBJ databases">
        <title>Aequorivita flavus sp. nov., isolated from deep-sea sediment.</title>
        <authorList>
            <person name="Chen X."/>
        </authorList>
    </citation>
    <scope>NUCLEOTIDE SEQUENCE</scope>
    <source>
        <strain evidence="9">MCCC 1A16923</strain>
        <strain evidence="10 12">MCCC 1A16935</strain>
    </source>
</reference>
<dbReference type="InterPro" id="IPR025405">
    <property type="entry name" value="DUF4131"/>
</dbReference>
<feature type="domain" description="DUF4131" evidence="8">
    <location>
        <begin position="29"/>
        <end position="192"/>
    </location>
</feature>
<sequence length="675" mass="76587">MKFINFAVVKFSACIVMGILAAHFFPTTTISAYLVLPLLFGVLILWFYNRKQLIETTYFGIAAYLCFFAIGYYNYQVRLPHFQTEHFSHIINANDDFKIIQLKITEVLKPDTYNTKYFSTVNAIQGEAATGKILLQISKDSSNTSFSVDDILLVYGAISKIPEPLNPHQFDYSEYMKSLSVYGQIKISEKEIVHTTTGRKTLFGIAQNFRSTIVSKLQKTELQSNERAIIQALVLGEKKDIDTDLYNAYAAAGAVHILAVSGLHVGILYLVLAFLLKPFLQIKYGAFLHAFVIVLLLWGFALLSGLSPSVTRAVTMFSFFAVAKLLNRETNSINTLFLSFLTLLLINPLWLFQVGFQLSFLAVFFIVWLQPLFYKVGFSKYTVVRKIWGIITVTLCAQIGVLPLSLYYFHQFPGLFLLTNIVVLPLLTVLMCGGILIVILAALQMLPHWLAQAYNAVIESLNNFITWVSVQDEFLFKSIHFSEVKVLGAYILIIAVALFFKKMKYRKLMVSLLAFAAFITIYIFEDYRTSNNQLVVFQKNKQTLIGYKNGKKLIVYKSDTISSSSEIYPIKSFKTAVNSTAYSEELLPKVFQYKRKTILVLDSLGVFPTHKKVHTIILTHSPKVNLNRLIDSLQPKQIIADGSNYFTYVTRWEKSCKLKKLPFCHTAKQGAFPID</sequence>
<evidence type="ECO:0000259" key="7">
    <source>
        <dbReference type="Pfam" id="PF03772"/>
    </source>
</evidence>
<evidence type="ECO:0000256" key="1">
    <source>
        <dbReference type="ARBA" id="ARBA00004651"/>
    </source>
</evidence>
<dbReference type="Proteomes" id="UP001388259">
    <property type="component" value="Unassembled WGS sequence"/>
</dbReference>
<feature type="transmembrane region" description="Helical" evidence="6">
    <location>
        <begin position="31"/>
        <end position="49"/>
    </location>
</feature>
<dbReference type="AlphaFoldDB" id="A0AB35YXX4"/>
<feature type="transmembrane region" description="Helical" evidence="6">
    <location>
        <begin position="284"/>
        <end position="303"/>
    </location>
</feature>
<feature type="transmembrane region" description="Helical" evidence="6">
    <location>
        <begin position="388"/>
        <end position="409"/>
    </location>
</feature>
<dbReference type="RefSeq" id="WP_342687227.1">
    <property type="nucleotide sequence ID" value="NZ_JAZBJM010000004.1"/>
</dbReference>
<gene>
    <name evidence="10" type="ORF">VZD24_13575</name>
    <name evidence="9" type="ORF">VZD85_08095</name>
</gene>
<evidence type="ECO:0000313" key="10">
    <source>
        <dbReference type="EMBL" id="MEM0574550.1"/>
    </source>
</evidence>
<keyword evidence="12" id="KW-1185">Reference proteome</keyword>
<dbReference type="NCBIfam" id="TIGR00360">
    <property type="entry name" value="ComEC_N-term"/>
    <property type="match status" value="1"/>
</dbReference>
<keyword evidence="2" id="KW-1003">Cell membrane</keyword>
<dbReference type="Proteomes" id="UP001390963">
    <property type="component" value="Unassembled WGS sequence"/>
</dbReference>
<dbReference type="Pfam" id="PF13567">
    <property type="entry name" value="DUF4131"/>
    <property type="match status" value="1"/>
</dbReference>
<evidence type="ECO:0000256" key="5">
    <source>
        <dbReference type="ARBA" id="ARBA00023136"/>
    </source>
</evidence>
<keyword evidence="3 6" id="KW-0812">Transmembrane</keyword>
<keyword evidence="5 6" id="KW-0472">Membrane</keyword>
<evidence type="ECO:0000313" key="11">
    <source>
        <dbReference type="Proteomes" id="UP001388259"/>
    </source>
</evidence>
<dbReference type="PANTHER" id="PTHR30619">
    <property type="entry name" value="DNA INTERNALIZATION/COMPETENCE PROTEIN COMEC/REC2"/>
    <property type="match status" value="1"/>
</dbReference>
<protein>
    <submittedName>
        <fullName evidence="9">ComEC/Rec2 family competence protein</fullName>
    </submittedName>
</protein>
<dbReference type="EMBL" id="JBANCF010000014">
    <property type="protein sequence ID" value="MEM0574550.1"/>
    <property type="molecule type" value="Genomic_DNA"/>
</dbReference>
<feature type="domain" description="ComEC/Rec2-related protein" evidence="7">
    <location>
        <begin position="233"/>
        <end position="500"/>
    </location>
</feature>
<proteinExistence type="predicted"/>
<name>A0AB35YXX4_9FLAO</name>
<organism evidence="9 11">
    <name type="scientific">Aequorivita flava</name>
    <dbReference type="NCBI Taxonomy" id="3114371"/>
    <lineage>
        <taxon>Bacteria</taxon>
        <taxon>Pseudomonadati</taxon>
        <taxon>Bacteroidota</taxon>
        <taxon>Flavobacteriia</taxon>
        <taxon>Flavobacteriales</taxon>
        <taxon>Flavobacteriaceae</taxon>
        <taxon>Aequorivita</taxon>
    </lineage>
</organism>
<accession>A0AB35YXX4</accession>
<dbReference type="GO" id="GO:0005886">
    <property type="term" value="C:plasma membrane"/>
    <property type="evidence" value="ECO:0007669"/>
    <property type="project" value="UniProtKB-SubCell"/>
</dbReference>
<feature type="transmembrane region" description="Helical" evidence="6">
    <location>
        <begin position="333"/>
        <end position="352"/>
    </location>
</feature>